<dbReference type="GO" id="GO:0005536">
    <property type="term" value="F:D-glucose binding"/>
    <property type="evidence" value="ECO:0007669"/>
    <property type="project" value="UniProtKB-ARBA"/>
</dbReference>
<dbReference type="Proteomes" id="UP000076871">
    <property type="component" value="Unassembled WGS sequence"/>
</dbReference>
<feature type="transmembrane region" description="Helical" evidence="10">
    <location>
        <begin position="354"/>
        <end position="375"/>
    </location>
</feature>
<dbReference type="PROSITE" id="PS00217">
    <property type="entry name" value="SUGAR_TRANSPORT_2"/>
    <property type="match status" value="1"/>
</dbReference>
<dbReference type="InterPro" id="IPR003663">
    <property type="entry name" value="Sugar/inositol_transpt"/>
</dbReference>
<feature type="transmembrane region" description="Helical" evidence="10">
    <location>
        <begin position="110"/>
        <end position="129"/>
    </location>
</feature>
<dbReference type="OrthoDB" id="6612291at2759"/>
<evidence type="ECO:0000256" key="4">
    <source>
        <dbReference type="ARBA" id="ARBA00022692"/>
    </source>
</evidence>
<dbReference type="PROSITE" id="PS50850">
    <property type="entry name" value="MFS"/>
    <property type="match status" value="1"/>
</dbReference>
<evidence type="ECO:0000256" key="3">
    <source>
        <dbReference type="ARBA" id="ARBA00022448"/>
    </source>
</evidence>
<dbReference type="SUPFAM" id="SSF103473">
    <property type="entry name" value="MFS general substrate transporter"/>
    <property type="match status" value="1"/>
</dbReference>
<proteinExistence type="inferred from homology"/>
<dbReference type="InParanoid" id="A0A165G814"/>
<dbReference type="RefSeq" id="XP_040767697.1">
    <property type="nucleotide sequence ID" value="XM_040903929.1"/>
</dbReference>
<evidence type="ECO:0000256" key="5">
    <source>
        <dbReference type="ARBA" id="ARBA00022989"/>
    </source>
</evidence>
<dbReference type="PRINTS" id="PR00171">
    <property type="entry name" value="SUGRTRNSPORT"/>
</dbReference>
<feature type="transmembrane region" description="Helical" evidence="10">
    <location>
        <begin position="135"/>
        <end position="156"/>
    </location>
</feature>
<organism evidence="12 13">
    <name type="scientific">Laetiporus sulphureus 93-53</name>
    <dbReference type="NCBI Taxonomy" id="1314785"/>
    <lineage>
        <taxon>Eukaryota</taxon>
        <taxon>Fungi</taxon>
        <taxon>Dikarya</taxon>
        <taxon>Basidiomycota</taxon>
        <taxon>Agaricomycotina</taxon>
        <taxon>Agaricomycetes</taxon>
        <taxon>Polyporales</taxon>
        <taxon>Laetiporus</taxon>
    </lineage>
</organism>
<keyword evidence="6 10" id="KW-0472">Membrane</keyword>
<feature type="transmembrane region" description="Helical" evidence="10">
    <location>
        <begin position="21"/>
        <end position="39"/>
    </location>
</feature>
<keyword evidence="13" id="KW-1185">Reference proteome</keyword>
<dbReference type="Gene3D" id="1.20.1250.20">
    <property type="entry name" value="MFS general substrate transporter like domains"/>
    <property type="match status" value="1"/>
</dbReference>
<comment type="subcellular location">
    <subcellularLocation>
        <location evidence="1">Membrane</location>
        <topology evidence="1">Multi-pass membrane protein</topology>
    </subcellularLocation>
</comment>
<dbReference type="CDD" id="cd17356">
    <property type="entry name" value="MFS_HXT"/>
    <property type="match status" value="1"/>
</dbReference>
<evidence type="ECO:0000256" key="7">
    <source>
        <dbReference type="ARBA" id="ARBA00023180"/>
    </source>
</evidence>
<dbReference type="InterPro" id="IPR050360">
    <property type="entry name" value="MFS_Sugar_Transporters"/>
</dbReference>
<evidence type="ECO:0000313" key="13">
    <source>
        <dbReference type="Proteomes" id="UP000076871"/>
    </source>
</evidence>
<keyword evidence="7" id="KW-0325">Glycoprotein</keyword>
<evidence type="ECO:0000256" key="8">
    <source>
        <dbReference type="ARBA" id="ARBA00049119"/>
    </source>
</evidence>
<comment type="similarity">
    <text evidence="2 9">Belongs to the major facilitator superfamily. Sugar transporter (TC 2.A.1.1) family.</text>
</comment>
<feature type="domain" description="Major facilitator superfamily (MFS) profile" evidence="11">
    <location>
        <begin position="26"/>
        <end position="482"/>
    </location>
</feature>
<dbReference type="PANTHER" id="PTHR48022:SF17">
    <property type="entry name" value="HEXOSE TRANSPORTER"/>
    <property type="match status" value="1"/>
</dbReference>
<sequence>MPGGPVAAGPAIGANARKNKLAGIGMTAFAAFGGILFGYDTGTISGIIEMADWLKLYGKPCPASLATTSCTGGFYLPSSRSSLVVSILSAGTFFGALFGAPVADILGRRLGIMLACIVFVLGVALQTGSHNLATFVVGRVFAGLGVGLVSTLVPMYQSECAPKWIRGGVVTLYQWAVTIGLLLASVINNATKNRHSHAAWRIPISIQFIWAFIVFTGMIFLPESPRWLIKRGKDAEAAKSLSRLTGLVPGEADLELELADIRAGLEEEKRYGESSYLDCFRPSHNKIALRTLSGIFIQAWQQLTGINFIFYYGTTFFKNSGIKNPFLTSVATNIVNVFMTLPGIWGVERFGRRSLLLWGAALMCVCEYLIAIIGVTISVDNASGQKALIALVCIYIAGFASTWGPIAWVVVGEIFPLNVRAKAISMSVASNWLWNWAIAYATPYLVNSGKGNADLGAKVFFIWGSTCLGCLIFTYFCIPETKGLSLEQIDLLYQNSTPLTSAKYRLELITADVHVADVVDKGVRTDEKVSDEKV</sequence>
<feature type="transmembrane region" description="Helical" evidence="10">
    <location>
        <begin position="168"/>
        <end position="187"/>
    </location>
</feature>
<dbReference type="PROSITE" id="PS00216">
    <property type="entry name" value="SUGAR_TRANSPORT_1"/>
    <property type="match status" value="2"/>
</dbReference>
<comment type="catalytic activity">
    <reaction evidence="8">
        <text>myo-inositol(out) + H(+)(out) = myo-inositol(in) + H(+)(in)</text>
        <dbReference type="Rhea" id="RHEA:60364"/>
        <dbReference type="ChEBI" id="CHEBI:15378"/>
        <dbReference type="ChEBI" id="CHEBI:17268"/>
    </reaction>
</comment>
<dbReference type="InterPro" id="IPR005828">
    <property type="entry name" value="MFS_sugar_transport-like"/>
</dbReference>
<evidence type="ECO:0000313" key="12">
    <source>
        <dbReference type="EMBL" id="KZT09957.1"/>
    </source>
</evidence>
<evidence type="ECO:0000256" key="2">
    <source>
        <dbReference type="ARBA" id="ARBA00010992"/>
    </source>
</evidence>
<dbReference type="EMBL" id="KV427610">
    <property type="protein sequence ID" value="KZT09957.1"/>
    <property type="molecule type" value="Genomic_DNA"/>
</dbReference>
<dbReference type="GeneID" id="63820959"/>
<dbReference type="AlphaFoldDB" id="A0A165G814"/>
<dbReference type="PANTHER" id="PTHR48022">
    <property type="entry name" value="PLASTIDIC GLUCOSE TRANSPORTER 4"/>
    <property type="match status" value="1"/>
</dbReference>
<dbReference type="InterPro" id="IPR020846">
    <property type="entry name" value="MFS_dom"/>
</dbReference>
<dbReference type="FunFam" id="1.20.1250.20:FF:000115">
    <property type="entry name" value="High-affinity glucose transporter"/>
    <property type="match status" value="1"/>
</dbReference>
<dbReference type="GO" id="GO:0005351">
    <property type="term" value="F:carbohydrate:proton symporter activity"/>
    <property type="evidence" value="ECO:0007669"/>
    <property type="project" value="TreeGrafter"/>
</dbReference>
<dbReference type="GO" id="GO:0010255">
    <property type="term" value="P:glucose mediated signaling pathway"/>
    <property type="evidence" value="ECO:0007669"/>
    <property type="project" value="UniProtKB-ARBA"/>
</dbReference>
<feature type="transmembrane region" description="Helical" evidence="10">
    <location>
        <begin position="460"/>
        <end position="478"/>
    </location>
</feature>
<evidence type="ECO:0000259" key="11">
    <source>
        <dbReference type="PROSITE" id="PS50850"/>
    </source>
</evidence>
<reference evidence="12 13" key="1">
    <citation type="journal article" date="2016" name="Mol. Biol. Evol.">
        <title>Comparative Genomics of Early-Diverging Mushroom-Forming Fungi Provides Insights into the Origins of Lignocellulose Decay Capabilities.</title>
        <authorList>
            <person name="Nagy L.G."/>
            <person name="Riley R."/>
            <person name="Tritt A."/>
            <person name="Adam C."/>
            <person name="Daum C."/>
            <person name="Floudas D."/>
            <person name="Sun H."/>
            <person name="Yadav J.S."/>
            <person name="Pangilinan J."/>
            <person name="Larsson K.H."/>
            <person name="Matsuura K."/>
            <person name="Barry K."/>
            <person name="Labutti K."/>
            <person name="Kuo R."/>
            <person name="Ohm R.A."/>
            <person name="Bhattacharya S.S."/>
            <person name="Shirouzu T."/>
            <person name="Yoshinaga Y."/>
            <person name="Martin F.M."/>
            <person name="Grigoriev I.V."/>
            <person name="Hibbett D.S."/>
        </authorList>
    </citation>
    <scope>NUCLEOTIDE SEQUENCE [LARGE SCALE GENOMIC DNA]</scope>
    <source>
        <strain evidence="12 13">93-53</strain>
    </source>
</reference>
<dbReference type="GO" id="GO:0005886">
    <property type="term" value="C:plasma membrane"/>
    <property type="evidence" value="ECO:0007669"/>
    <property type="project" value="UniProtKB-ARBA"/>
</dbReference>
<name>A0A165G814_9APHY</name>
<accession>A0A165G814</accession>
<gene>
    <name evidence="12" type="ORF">LAESUDRAFT_645638</name>
</gene>
<dbReference type="InterPro" id="IPR005829">
    <property type="entry name" value="Sugar_transporter_CS"/>
</dbReference>
<dbReference type="Pfam" id="PF00083">
    <property type="entry name" value="Sugar_tr"/>
    <property type="match status" value="1"/>
</dbReference>
<dbReference type="InterPro" id="IPR036259">
    <property type="entry name" value="MFS_trans_sf"/>
</dbReference>
<feature type="transmembrane region" description="Helical" evidence="10">
    <location>
        <begin position="326"/>
        <end position="347"/>
    </location>
</feature>
<keyword evidence="5 10" id="KW-1133">Transmembrane helix</keyword>
<feature type="transmembrane region" description="Helical" evidence="10">
    <location>
        <begin position="387"/>
        <end position="411"/>
    </location>
</feature>
<feature type="transmembrane region" description="Helical" evidence="10">
    <location>
        <begin position="291"/>
        <end position="314"/>
    </location>
</feature>
<feature type="transmembrane region" description="Helical" evidence="10">
    <location>
        <begin position="199"/>
        <end position="221"/>
    </location>
</feature>
<evidence type="ECO:0000256" key="6">
    <source>
        <dbReference type="ARBA" id="ARBA00023136"/>
    </source>
</evidence>
<feature type="transmembrane region" description="Helical" evidence="10">
    <location>
        <begin position="83"/>
        <end position="103"/>
    </location>
</feature>
<evidence type="ECO:0000256" key="1">
    <source>
        <dbReference type="ARBA" id="ARBA00004141"/>
    </source>
</evidence>
<evidence type="ECO:0000256" key="9">
    <source>
        <dbReference type="RuleBase" id="RU003346"/>
    </source>
</evidence>
<protein>
    <submittedName>
        <fullName evidence="12">MFS monosaccharide transporter</fullName>
    </submittedName>
</protein>
<dbReference type="STRING" id="1314785.A0A165G814"/>
<dbReference type="NCBIfam" id="TIGR00879">
    <property type="entry name" value="SP"/>
    <property type="match status" value="1"/>
</dbReference>
<keyword evidence="4 10" id="KW-0812">Transmembrane</keyword>
<evidence type="ECO:0000256" key="10">
    <source>
        <dbReference type="SAM" id="Phobius"/>
    </source>
</evidence>
<keyword evidence="3 9" id="KW-0813">Transport</keyword>
<feature type="transmembrane region" description="Helical" evidence="10">
    <location>
        <begin position="423"/>
        <end position="440"/>
    </location>
</feature>